<dbReference type="EMBL" id="KV442091">
    <property type="protein sequence ID" value="OAQ24617.1"/>
    <property type="molecule type" value="Genomic_DNA"/>
</dbReference>
<dbReference type="Proteomes" id="UP000078512">
    <property type="component" value="Unassembled WGS sequence"/>
</dbReference>
<feature type="region of interest" description="Disordered" evidence="1">
    <location>
        <begin position="142"/>
        <end position="170"/>
    </location>
</feature>
<evidence type="ECO:0000313" key="3">
    <source>
        <dbReference type="Proteomes" id="UP000078512"/>
    </source>
</evidence>
<evidence type="ECO:0000313" key="2">
    <source>
        <dbReference type="EMBL" id="OAQ24617.1"/>
    </source>
</evidence>
<feature type="compositionally biased region" description="Acidic residues" evidence="1">
    <location>
        <begin position="209"/>
        <end position="222"/>
    </location>
</feature>
<reference evidence="2 3" key="1">
    <citation type="submission" date="2016-05" db="EMBL/GenBank/DDBJ databases">
        <title>Genome sequencing reveals origins of a unique bacterial endosymbiosis in the earliest lineages of terrestrial Fungi.</title>
        <authorList>
            <consortium name="DOE Joint Genome Institute"/>
            <person name="Uehling J."/>
            <person name="Gryganskyi A."/>
            <person name="Hameed K."/>
            <person name="Tschaplinski T."/>
            <person name="Misztal P."/>
            <person name="Wu S."/>
            <person name="Desiro A."/>
            <person name="Vande Pol N."/>
            <person name="Du Z.-Y."/>
            <person name="Zienkiewicz A."/>
            <person name="Zienkiewicz K."/>
            <person name="Morin E."/>
            <person name="Tisserant E."/>
            <person name="Splivallo R."/>
            <person name="Hainaut M."/>
            <person name="Henrissat B."/>
            <person name="Ohm R."/>
            <person name="Kuo A."/>
            <person name="Yan J."/>
            <person name="Lipzen A."/>
            <person name="Nolan M."/>
            <person name="Labutti K."/>
            <person name="Barry K."/>
            <person name="Goldstein A."/>
            <person name="Labbe J."/>
            <person name="Schadt C."/>
            <person name="Tuskan G."/>
            <person name="Grigoriev I."/>
            <person name="Martin F."/>
            <person name="Vilgalys R."/>
            <person name="Bonito G."/>
        </authorList>
    </citation>
    <scope>NUCLEOTIDE SEQUENCE [LARGE SCALE GENOMIC DNA]</scope>
    <source>
        <strain evidence="2 3">AG-77</strain>
    </source>
</reference>
<feature type="region of interest" description="Disordered" evidence="1">
    <location>
        <begin position="192"/>
        <end position="288"/>
    </location>
</feature>
<proteinExistence type="predicted"/>
<feature type="non-terminal residue" evidence="2">
    <location>
        <position position="288"/>
    </location>
</feature>
<evidence type="ECO:0000256" key="1">
    <source>
        <dbReference type="SAM" id="MobiDB-lite"/>
    </source>
</evidence>
<keyword evidence="3" id="KW-1185">Reference proteome</keyword>
<name>A0A197JHF9_9FUNG</name>
<gene>
    <name evidence="2" type="ORF">K457DRAFT_158641</name>
</gene>
<dbReference type="AlphaFoldDB" id="A0A197JHF9"/>
<protein>
    <submittedName>
        <fullName evidence="2">Uncharacterized protein</fullName>
    </submittedName>
</protein>
<feature type="compositionally biased region" description="Basic and acidic residues" evidence="1">
    <location>
        <begin position="142"/>
        <end position="166"/>
    </location>
</feature>
<sequence length="288" mass="31954">MRRTVTPSASDTYDAASHTYDAASQEVSSSGPFRSLQLNNSCTNCENIFKAVLFLHNRIPEKAHLQDEAYQFGFTKDSASFKELAAELGSIEPSLRGVTPLALVSLYERIIKERKALSDFLVMATGFTWTDTRMSDMARSLVESDRELRDRENRQQAAKSEAKKQQVSETQAVEQQVMDAMLGTLTGKKRASQVIDEADEGAGVRITNDTDEDADDDADDDSDSRPPPVVPSKSTPTPIHRISDARPGPSRRTGEPSIMQPDILRQRESFQLRALSRPPMQVQHHSSA</sequence>
<accession>A0A197JHF9</accession>
<organism evidence="2 3">
    <name type="scientific">Linnemannia elongata AG-77</name>
    <dbReference type="NCBI Taxonomy" id="1314771"/>
    <lineage>
        <taxon>Eukaryota</taxon>
        <taxon>Fungi</taxon>
        <taxon>Fungi incertae sedis</taxon>
        <taxon>Mucoromycota</taxon>
        <taxon>Mortierellomycotina</taxon>
        <taxon>Mortierellomycetes</taxon>
        <taxon>Mortierellales</taxon>
        <taxon>Mortierellaceae</taxon>
        <taxon>Linnemannia</taxon>
    </lineage>
</organism>
<dbReference type="OrthoDB" id="2435072at2759"/>